<comment type="caution">
    <text evidence="1">The sequence shown here is derived from an EMBL/GenBank/DDBJ whole genome shotgun (WGS) entry which is preliminary data.</text>
</comment>
<proteinExistence type="predicted"/>
<organism evidence="1">
    <name type="scientific">marine sediment metagenome</name>
    <dbReference type="NCBI Taxonomy" id="412755"/>
    <lineage>
        <taxon>unclassified sequences</taxon>
        <taxon>metagenomes</taxon>
        <taxon>ecological metagenomes</taxon>
    </lineage>
</organism>
<reference evidence="1" key="1">
    <citation type="journal article" date="2015" name="Nature">
        <title>Complex archaea that bridge the gap between prokaryotes and eukaryotes.</title>
        <authorList>
            <person name="Spang A."/>
            <person name="Saw J.H."/>
            <person name="Jorgensen S.L."/>
            <person name="Zaremba-Niedzwiedzka K."/>
            <person name="Martijn J."/>
            <person name="Lind A.E."/>
            <person name="van Eijk R."/>
            <person name="Schleper C."/>
            <person name="Guy L."/>
            <person name="Ettema T.J."/>
        </authorList>
    </citation>
    <scope>NUCLEOTIDE SEQUENCE</scope>
</reference>
<evidence type="ECO:0008006" key="2">
    <source>
        <dbReference type="Google" id="ProtNLM"/>
    </source>
</evidence>
<name>A0A0F9N1L2_9ZZZZ</name>
<gene>
    <name evidence="1" type="ORF">LCGC14_1390950</name>
</gene>
<accession>A0A0F9N1L2</accession>
<evidence type="ECO:0000313" key="1">
    <source>
        <dbReference type="EMBL" id="KKM75372.1"/>
    </source>
</evidence>
<dbReference type="EMBL" id="LAZR01008988">
    <property type="protein sequence ID" value="KKM75372.1"/>
    <property type="molecule type" value="Genomic_DNA"/>
</dbReference>
<sequence length="205" mass="23482">MKILARYLAEYLEYEFIGTGVTVNRHGNSVMVKDLIKEGIKAYENTEGVKVRVEKEAIKAPADGRNYKMMNCHGRQIEEGLVSTRMVDAYREALEKMGFKVYWVEEKKNPIPHITQMVESKVIDGKSTSQNCLHCPECDINAVNHECKCTCNEHEKANVDVIASGYEWTCPECMKWNTMFAYSEEVNCEDCKAKYHTNPPVHAME</sequence>
<protein>
    <recommendedName>
        <fullName evidence="2">RanBP2-type domain-containing protein</fullName>
    </recommendedName>
</protein>
<dbReference type="AlphaFoldDB" id="A0A0F9N1L2"/>